<dbReference type="NCBIfam" id="TIGR00099">
    <property type="entry name" value="Cof-subfamily"/>
    <property type="match status" value="1"/>
</dbReference>
<dbReference type="SFLD" id="SFLDS00003">
    <property type="entry name" value="Haloacid_Dehalogenase"/>
    <property type="match status" value="1"/>
</dbReference>
<dbReference type="Pfam" id="PF08282">
    <property type="entry name" value="Hydrolase_3"/>
    <property type="match status" value="1"/>
</dbReference>
<dbReference type="RefSeq" id="WP_119865845.1">
    <property type="nucleotide sequence ID" value="NZ_CP016786.1"/>
</dbReference>
<dbReference type="InterPro" id="IPR036412">
    <property type="entry name" value="HAD-like_sf"/>
</dbReference>
<dbReference type="GO" id="GO:0000287">
    <property type="term" value="F:magnesium ion binding"/>
    <property type="evidence" value="ECO:0007669"/>
    <property type="project" value="TreeGrafter"/>
</dbReference>
<dbReference type="Proteomes" id="UP000264883">
    <property type="component" value="Chromosome"/>
</dbReference>
<dbReference type="PANTHER" id="PTHR10000">
    <property type="entry name" value="PHOSPHOSERINE PHOSPHATASE"/>
    <property type="match status" value="1"/>
</dbReference>
<organism evidence="1 2">
    <name type="scientific">Clostridium isatidis</name>
    <dbReference type="NCBI Taxonomy" id="182773"/>
    <lineage>
        <taxon>Bacteria</taxon>
        <taxon>Bacillati</taxon>
        <taxon>Bacillota</taxon>
        <taxon>Clostridia</taxon>
        <taxon>Eubacteriales</taxon>
        <taxon>Clostridiaceae</taxon>
        <taxon>Clostridium</taxon>
    </lineage>
</organism>
<dbReference type="PANTHER" id="PTHR10000:SF8">
    <property type="entry name" value="HAD SUPERFAMILY HYDROLASE-LIKE, TYPE 3"/>
    <property type="match status" value="1"/>
</dbReference>
<accession>A0A343JDV3</accession>
<dbReference type="GO" id="GO:0016791">
    <property type="term" value="F:phosphatase activity"/>
    <property type="evidence" value="ECO:0007669"/>
    <property type="project" value="TreeGrafter"/>
</dbReference>
<name>A0A343JDV3_9CLOT</name>
<reference evidence="1 2" key="1">
    <citation type="submission" date="2016-08" db="EMBL/GenBank/DDBJ databases">
        <title>Complete Genome Sequence Of The Indigo Reducing Clostridium isatidis DSM15098.</title>
        <authorList>
            <person name="Little G.T."/>
            <person name="Minton N.P."/>
        </authorList>
    </citation>
    <scope>NUCLEOTIDE SEQUENCE [LARGE SCALE GENOMIC DNA]</scope>
    <source>
        <strain evidence="1 2">DSM 15098</strain>
    </source>
</reference>
<dbReference type="PROSITE" id="PS01228">
    <property type="entry name" value="COF_1"/>
    <property type="match status" value="1"/>
</dbReference>
<dbReference type="KEGG" id="cia:BEN51_09520"/>
<dbReference type="Gene3D" id="3.30.1240.10">
    <property type="match status" value="1"/>
</dbReference>
<dbReference type="NCBIfam" id="TIGR01484">
    <property type="entry name" value="HAD-SF-IIB"/>
    <property type="match status" value="1"/>
</dbReference>
<keyword evidence="1" id="KW-0378">Hydrolase</keyword>
<keyword evidence="2" id="KW-1185">Reference proteome</keyword>
<dbReference type="EMBL" id="CP016786">
    <property type="protein sequence ID" value="ASW43711.1"/>
    <property type="molecule type" value="Genomic_DNA"/>
</dbReference>
<dbReference type="InterPro" id="IPR000150">
    <property type="entry name" value="Cof"/>
</dbReference>
<dbReference type="InterPro" id="IPR023214">
    <property type="entry name" value="HAD_sf"/>
</dbReference>
<dbReference type="CDD" id="cd07518">
    <property type="entry name" value="HAD_YbiV-Like"/>
    <property type="match status" value="1"/>
</dbReference>
<dbReference type="SFLD" id="SFLDG01140">
    <property type="entry name" value="C2.B:_Phosphomannomutase_and_P"/>
    <property type="match status" value="1"/>
</dbReference>
<dbReference type="Gene3D" id="3.40.50.1000">
    <property type="entry name" value="HAD superfamily/HAD-like"/>
    <property type="match status" value="1"/>
</dbReference>
<dbReference type="AlphaFoldDB" id="A0A343JDV3"/>
<dbReference type="SFLD" id="SFLDG01144">
    <property type="entry name" value="C2.B.4:_PGP_Like"/>
    <property type="match status" value="1"/>
</dbReference>
<proteinExistence type="predicted"/>
<gene>
    <name evidence="1" type="ORF">BEN51_09520</name>
</gene>
<protein>
    <submittedName>
        <fullName evidence="1">HAD family hydrolase</fullName>
    </submittedName>
</protein>
<sequence>MIKLILTDMDGTLLNDNNEINKEFYPIFNKLLDKNIIFGAASGRQYYNLLDRFDKVKENMLFVAENGTYVVYKGKELIINSLERDIAMEIVKIARNIENAFPILCGKEGAYIEKTDPRLLVETKKYYTRHTVVDDLTMVEDEILKVAICDFSGSEINSLKYYNDYTDKVKVAVSGRIWLDITNKNANKGFAVKKLQELFKIRYEETMVFGDYLNDLEMMKSAFYSFAMENAHEDLKKVSRFITKSNNENGVVDTIKEVALNNNVRRLSIEELEEYSV</sequence>
<dbReference type="SUPFAM" id="SSF56784">
    <property type="entry name" value="HAD-like"/>
    <property type="match status" value="1"/>
</dbReference>
<dbReference type="OrthoDB" id="9781413at2"/>
<dbReference type="GO" id="GO:0005829">
    <property type="term" value="C:cytosol"/>
    <property type="evidence" value="ECO:0007669"/>
    <property type="project" value="TreeGrafter"/>
</dbReference>
<evidence type="ECO:0000313" key="1">
    <source>
        <dbReference type="EMBL" id="ASW43711.1"/>
    </source>
</evidence>
<dbReference type="InterPro" id="IPR006379">
    <property type="entry name" value="HAD-SF_hydro_IIB"/>
</dbReference>
<evidence type="ECO:0000313" key="2">
    <source>
        <dbReference type="Proteomes" id="UP000264883"/>
    </source>
</evidence>